<dbReference type="InterPro" id="IPR014782">
    <property type="entry name" value="Peptidase_M1_dom"/>
</dbReference>
<reference evidence="14" key="1">
    <citation type="journal article" date="2023" name="Insect Mol. Biol.">
        <title>Genome sequencing provides insights into the evolution of gene families encoding plant cell wall-degrading enzymes in longhorned beetles.</title>
        <authorList>
            <person name="Shin N.R."/>
            <person name="Okamura Y."/>
            <person name="Kirsch R."/>
            <person name="Pauchet Y."/>
        </authorList>
    </citation>
    <scope>NUCLEOTIDE SEQUENCE</scope>
    <source>
        <strain evidence="14">MMC_N1</strain>
    </source>
</reference>
<dbReference type="Pfam" id="PF17900">
    <property type="entry name" value="Peptidase_M1_N"/>
    <property type="match status" value="1"/>
</dbReference>
<comment type="caution">
    <text evidence="14">The sequence shown here is derived from an EMBL/GenBank/DDBJ whole genome shotgun (WGS) entry which is preliminary data.</text>
</comment>
<evidence type="ECO:0000256" key="10">
    <source>
        <dbReference type="ARBA" id="ARBA00023049"/>
    </source>
</evidence>
<keyword evidence="9" id="KW-0862">Zinc</keyword>
<evidence type="ECO:0000259" key="13">
    <source>
        <dbReference type="Pfam" id="PF17900"/>
    </source>
</evidence>
<name>A0ABQ9K4K4_9CUCU</name>
<evidence type="ECO:0000256" key="3">
    <source>
        <dbReference type="ARBA" id="ARBA00010136"/>
    </source>
</evidence>
<dbReference type="InterPro" id="IPR027268">
    <property type="entry name" value="Peptidase_M4/M1_CTD_sf"/>
</dbReference>
<dbReference type="InterPro" id="IPR045357">
    <property type="entry name" value="Aminopeptidase_N-like_N"/>
</dbReference>
<dbReference type="Proteomes" id="UP001162164">
    <property type="component" value="Unassembled WGS sequence"/>
</dbReference>
<feature type="non-terminal residue" evidence="14">
    <location>
        <position position="1"/>
    </location>
</feature>
<dbReference type="PANTHER" id="PTHR11533">
    <property type="entry name" value="PROTEASE M1 ZINC METALLOPROTEASE"/>
    <property type="match status" value="1"/>
</dbReference>
<evidence type="ECO:0000256" key="9">
    <source>
        <dbReference type="ARBA" id="ARBA00022833"/>
    </source>
</evidence>
<keyword evidence="10" id="KW-0482">Metalloprotease</keyword>
<evidence type="ECO:0000313" key="14">
    <source>
        <dbReference type="EMBL" id="KAJ8984987.1"/>
    </source>
</evidence>
<evidence type="ECO:0000256" key="11">
    <source>
        <dbReference type="ARBA" id="ARBA00023288"/>
    </source>
</evidence>
<comment type="similarity">
    <text evidence="3">Belongs to the peptidase M1 family.</text>
</comment>
<keyword evidence="6" id="KW-0645">Protease</keyword>
<evidence type="ECO:0000256" key="1">
    <source>
        <dbReference type="ARBA" id="ARBA00001947"/>
    </source>
</evidence>
<evidence type="ECO:0000256" key="8">
    <source>
        <dbReference type="ARBA" id="ARBA00022801"/>
    </source>
</evidence>
<dbReference type="Gene3D" id="1.10.390.10">
    <property type="entry name" value="Neutral Protease Domain 2"/>
    <property type="match status" value="1"/>
</dbReference>
<keyword evidence="4" id="KW-0031">Aminopeptidase</keyword>
<keyword evidence="15" id="KW-1185">Reference proteome</keyword>
<keyword evidence="7" id="KW-0479">Metal-binding</keyword>
<keyword evidence="8" id="KW-0378">Hydrolase</keyword>
<evidence type="ECO:0000256" key="7">
    <source>
        <dbReference type="ARBA" id="ARBA00022723"/>
    </source>
</evidence>
<evidence type="ECO:0000256" key="6">
    <source>
        <dbReference type="ARBA" id="ARBA00022670"/>
    </source>
</evidence>
<comment type="cofactor">
    <cofactor evidence="1">
        <name>Zn(2+)</name>
        <dbReference type="ChEBI" id="CHEBI:29105"/>
    </cofactor>
</comment>
<feature type="domain" description="Aminopeptidase N-like N-terminal" evidence="13">
    <location>
        <begin position="4"/>
        <end position="139"/>
    </location>
</feature>
<gene>
    <name evidence="14" type="ORF">NQ317_016898</name>
</gene>
<comment type="subcellular location">
    <subcellularLocation>
        <location evidence="2">Cell membrane</location>
        <topology evidence="2">Lipid-anchor</topology>
        <topology evidence="2">GPI-anchor</topology>
    </subcellularLocation>
</comment>
<evidence type="ECO:0000313" key="15">
    <source>
        <dbReference type="Proteomes" id="UP001162164"/>
    </source>
</evidence>
<dbReference type="InterPro" id="IPR001930">
    <property type="entry name" value="Peptidase_M1"/>
</dbReference>
<dbReference type="PANTHER" id="PTHR11533:SF174">
    <property type="entry name" value="PUROMYCIN-SENSITIVE AMINOPEPTIDASE-RELATED"/>
    <property type="match status" value="1"/>
</dbReference>
<evidence type="ECO:0000256" key="2">
    <source>
        <dbReference type="ARBA" id="ARBA00004609"/>
    </source>
</evidence>
<organism evidence="14 15">
    <name type="scientific">Molorchus minor</name>
    <dbReference type="NCBI Taxonomy" id="1323400"/>
    <lineage>
        <taxon>Eukaryota</taxon>
        <taxon>Metazoa</taxon>
        <taxon>Ecdysozoa</taxon>
        <taxon>Arthropoda</taxon>
        <taxon>Hexapoda</taxon>
        <taxon>Insecta</taxon>
        <taxon>Pterygota</taxon>
        <taxon>Neoptera</taxon>
        <taxon>Endopterygota</taxon>
        <taxon>Coleoptera</taxon>
        <taxon>Polyphaga</taxon>
        <taxon>Cucujiformia</taxon>
        <taxon>Chrysomeloidea</taxon>
        <taxon>Cerambycidae</taxon>
        <taxon>Lamiinae</taxon>
        <taxon>Monochamini</taxon>
        <taxon>Molorchus</taxon>
    </lineage>
</organism>
<evidence type="ECO:0000256" key="4">
    <source>
        <dbReference type="ARBA" id="ARBA00022438"/>
    </source>
</evidence>
<dbReference type="InterPro" id="IPR050344">
    <property type="entry name" value="Peptidase_M1_aminopeptidases"/>
</dbReference>
<dbReference type="InterPro" id="IPR042097">
    <property type="entry name" value="Aminopeptidase_N-like_N_sf"/>
</dbReference>
<proteinExistence type="inferred from homology"/>
<evidence type="ECO:0008006" key="16">
    <source>
        <dbReference type="Google" id="ProtNLM"/>
    </source>
</evidence>
<evidence type="ECO:0000259" key="12">
    <source>
        <dbReference type="Pfam" id="PF01433"/>
    </source>
</evidence>
<accession>A0ABQ9K4K4</accession>
<sequence length="290" mass="33743">TILDKITLHASELNITESSINHVKAEVECENDEKISLRYSDDVIQPGDNLLRFKYTGGATRRAELGFSRLHISITTKKGEILFDGTIMFILVSDFQPTSARKAFPCFDEPSFKAKYNIRLMTPDDSYNAISNMPEIVSKGYIFPYKTSQEGDRSIPIRIYTYNASGETNGYAMNCTKRALRFYSEYTEISYPLSKLVFLHDRIFETRNYGYRKLGINHLQGRAAQSNLNIYDEDQIEVVIYHELGHFWFGNLVTINDWWSDIWLQEGFATYMSHKLYTKEHQRNRQVKEN</sequence>
<dbReference type="Pfam" id="PF01433">
    <property type="entry name" value="Peptidase_M1"/>
    <property type="match status" value="1"/>
</dbReference>
<dbReference type="SUPFAM" id="SSF55486">
    <property type="entry name" value="Metalloproteases ('zincins'), catalytic domain"/>
    <property type="match status" value="1"/>
</dbReference>
<dbReference type="SUPFAM" id="SSF63737">
    <property type="entry name" value="Leukotriene A4 hydrolase N-terminal domain"/>
    <property type="match status" value="1"/>
</dbReference>
<keyword evidence="5" id="KW-0336">GPI-anchor</keyword>
<keyword evidence="5" id="KW-0472">Membrane</keyword>
<protein>
    <recommendedName>
        <fullName evidence="16">Aminopeptidase N</fullName>
    </recommendedName>
</protein>
<evidence type="ECO:0000256" key="5">
    <source>
        <dbReference type="ARBA" id="ARBA00022622"/>
    </source>
</evidence>
<keyword evidence="5" id="KW-0325">Glycoprotein</keyword>
<dbReference type="PRINTS" id="PR00756">
    <property type="entry name" value="ALADIPTASE"/>
</dbReference>
<dbReference type="EMBL" id="JAPWTJ010000021">
    <property type="protein sequence ID" value="KAJ8984987.1"/>
    <property type="molecule type" value="Genomic_DNA"/>
</dbReference>
<feature type="domain" description="Peptidase M1 membrane alanine aminopeptidase" evidence="12">
    <location>
        <begin position="171"/>
        <end position="287"/>
    </location>
</feature>
<dbReference type="Gene3D" id="2.60.40.1730">
    <property type="entry name" value="tricorn interacting facor f3 domain"/>
    <property type="match status" value="1"/>
</dbReference>
<keyword evidence="11" id="KW-0449">Lipoprotein</keyword>